<evidence type="ECO:0000313" key="2">
    <source>
        <dbReference type="Proteomes" id="UP001454036"/>
    </source>
</evidence>
<evidence type="ECO:0000313" key="1">
    <source>
        <dbReference type="EMBL" id="GAA0139855.1"/>
    </source>
</evidence>
<proteinExistence type="predicted"/>
<dbReference type="AlphaFoldDB" id="A0AAV3NKJ4"/>
<name>A0AAV3NKJ4_LITER</name>
<comment type="caution">
    <text evidence="1">The sequence shown here is derived from an EMBL/GenBank/DDBJ whole genome shotgun (WGS) entry which is preliminary data.</text>
</comment>
<reference evidence="1 2" key="1">
    <citation type="submission" date="2024-01" db="EMBL/GenBank/DDBJ databases">
        <title>The complete chloroplast genome sequence of Lithospermum erythrorhizon: insights into the phylogenetic relationship among Boraginaceae species and the maternal lineages of purple gromwells.</title>
        <authorList>
            <person name="Okada T."/>
            <person name="Watanabe K."/>
        </authorList>
    </citation>
    <scope>NUCLEOTIDE SEQUENCE [LARGE SCALE GENOMIC DNA]</scope>
</reference>
<organism evidence="1 2">
    <name type="scientific">Lithospermum erythrorhizon</name>
    <name type="common">Purple gromwell</name>
    <name type="synonym">Lithospermum officinale var. erythrorhizon</name>
    <dbReference type="NCBI Taxonomy" id="34254"/>
    <lineage>
        <taxon>Eukaryota</taxon>
        <taxon>Viridiplantae</taxon>
        <taxon>Streptophyta</taxon>
        <taxon>Embryophyta</taxon>
        <taxon>Tracheophyta</taxon>
        <taxon>Spermatophyta</taxon>
        <taxon>Magnoliopsida</taxon>
        <taxon>eudicotyledons</taxon>
        <taxon>Gunneridae</taxon>
        <taxon>Pentapetalae</taxon>
        <taxon>asterids</taxon>
        <taxon>lamiids</taxon>
        <taxon>Boraginales</taxon>
        <taxon>Boraginaceae</taxon>
        <taxon>Boraginoideae</taxon>
        <taxon>Lithospermeae</taxon>
        <taxon>Lithospermum</taxon>
    </lineage>
</organism>
<protein>
    <submittedName>
        <fullName evidence="1">Uncharacterized protein</fullName>
    </submittedName>
</protein>
<keyword evidence="2" id="KW-1185">Reference proteome</keyword>
<accession>A0AAV3NKJ4</accession>
<gene>
    <name evidence="1" type="ORF">LIER_01322</name>
</gene>
<dbReference type="EMBL" id="BAABME010000125">
    <property type="protein sequence ID" value="GAA0139855.1"/>
    <property type="molecule type" value="Genomic_DNA"/>
</dbReference>
<dbReference type="Proteomes" id="UP001454036">
    <property type="component" value="Unassembled WGS sequence"/>
</dbReference>
<sequence length="107" mass="12443">MSEKPETNRLDPKGICESVFQGMPCKATQATITQEYVIHENLHHHSKGKYDLEICSLGLRVHHDLLAIIGLIHTSINKDSLERWILRSYPRKRYSSMKKTYVHINKD</sequence>